<dbReference type="Pfam" id="PF05729">
    <property type="entry name" value="NACHT"/>
    <property type="match status" value="1"/>
</dbReference>
<feature type="transmembrane region" description="Helical" evidence="1">
    <location>
        <begin position="6"/>
        <end position="27"/>
    </location>
</feature>
<feature type="domain" description="NACHT" evidence="2">
    <location>
        <begin position="104"/>
        <end position="227"/>
    </location>
</feature>
<dbReference type="RefSeq" id="WP_330793767.1">
    <property type="nucleotide sequence ID" value="NZ_JAZEWV010000004.1"/>
</dbReference>
<dbReference type="Proteomes" id="UP001344658">
    <property type="component" value="Unassembled WGS sequence"/>
</dbReference>
<dbReference type="Gene3D" id="3.40.50.300">
    <property type="entry name" value="P-loop containing nucleotide triphosphate hydrolases"/>
    <property type="match status" value="2"/>
</dbReference>
<dbReference type="SUPFAM" id="SSF52540">
    <property type="entry name" value="P-loop containing nucleoside triphosphate hydrolases"/>
    <property type="match status" value="2"/>
</dbReference>
<evidence type="ECO:0000256" key="1">
    <source>
        <dbReference type="SAM" id="Phobius"/>
    </source>
</evidence>
<gene>
    <name evidence="3" type="ORF">V2S66_07760</name>
</gene>
<keyword evidence="1" id="KW-0472">Membrane</keyword>
<dbReference type="EMBL" id="JAZEWV010000004">
    <property type="protein sequence ID" value="MEE4541866.1"/>
    <property type="molecule type" value="Genomic_DNA"/>
</dbReference>
<dbReference type="InterPro" id="IPR003593">
    <property type="entry name" value="AAA+_ATPase"/>
</dbReference>
<dbReference type="SMART" id="SM00382">
    <property type="entry name" value="AAA"/>
    <property type="match status" value="2"/>
</dbReference>
<accession>A0ABU7P7R9</accession>
<keyword evidence="1" id="KW-0812">Transmembrane</keyword>
<dbReference type="InterPro" id="IPR027417">
    <property type="entry name" value="P-loop_NTPase"/>
</dbReference>
<protein>
    <submittedName>
        <fullName evidence="3">NACHT domain-containing protein</fullName>
    </submittedName>
</protein>
<sequence length="1389" mass="151069">MDDLQLLTLVLGSVGIGGALAVVRLLITRWLVSWRGPARLRWARISVWRGENSSDTGLRYTDLNVATRPAVTRPSAAGADHYGPDGVLPAEETLLRLLSPARGNVVVLVGDAGSGKSTVLRNLAAVLASRSMRTRRRPVPILLNLPDCREAAHSHALSIAEIARHAWTAREILGPLKQRWLSRGRCVLLLDALDEIVDPYDRVLVLSWLREQMAAYPGNSWIVATRPLAARPLPAAPGSDPGFGFELGFDQPMNLWLQPLTPEQMGHLVRAQYALPRDRPVPVGREPVGREPVSEAADRAESSVLGWVRRNSLEELAADPLVLRLIVSLYQYEDSLERVSAPDIYAQVWELHQRRASPHSYRLGSRGAVLAGALALQMLSRGRSRVSGDEAVRIMAGEEGLRGSPGFLGEYFDWLRESGVLSFRRDGYGFALDGMRDYLAAEYLRGDRRVSPLTEQILNPSWYGTILMWSAMADASPVIEACLDVGTPPVLALARRCAEVSPAVAAGLRRELRRMLAEDAERGAPAAELRPALAGTTSALAQYVEERHPQPADPAEVDLAIRRVGYSWDPRAQEHDPAVYFAAAAACAGRAESRDVDRLRFRGLIGLALRMRAQHRGSSRDLCLAALTCLDRRERHRSDLALAITVYLGADPQDRDLDARDVPAVTHALLRHLREVGPGGFETVVPLLAAHEDAAALVHLCVRADLELKDYAERFLTVRAPGAMSAPDAWADLAEEWRLDRSRLIRGLSALCRLTLDRDALREAGERLAGQRETAPKGLADDLDGLADALAALGRSLDDWRFDQQDAALRGAVRIAREVRATVAAAPTALAVELVEPAAAHIEVLADTARRRLARALPPRPDVTAALPAARLRDDTVTFQVRVGNAEGSAPVQSGWLEVGVGSGGFAPATQRVDLPAVVPGGGSATVPVRLDLTEADSDAAAVEVTFTLRHTARGGAPAAAVEGRLSLAVDRAFDPIDPNPFSTGALGRPVDDPRMFYGRDELLGRVRARLREAASPGVGIAVFGQKRTGKSSIRLQLMRLLAEEDGLPVVDVGNLGELLPTGPDGVDERVLGLLLWRILDGADRAAADGPRLLPAGFDRERLIASPDPVMDCADLFRRYRQAHPQCPPWVVFIDEFQYLDQWIREGLVPASIMRAFKAIVERQLFHLVLVGQSDLERLIAADPNAFGVFGIERVSYLAEPGARALIEEPVPLPAGSAPHDDGGPSRYRGRAVEEVIRLSGGNPFYIQRFCSVLVDHMNAERAATVTEADVAQVADGLVSALRAGDFDNLESPATADARWTAADVRTVLAAVANATRELPDGGAATLREIEHCHPGPLPDGLLEDLVARQIVRGERDGYRIVVGVYEAWLRRYFGPPERPQSSPRVRTR</sequence>
<proteinExistence type="predicted"/>
<evidence type="ECO:0000313" key="3">
    <source>
        <dbReference type="EMBL" id="MEE4541866.1"/>
    </source>
</evidence>
<organism evidence="3 4">
    <name type="scientific">Actinacidiphila polyblastidii</name>
    <dbReference type="NCBI Taxonomy" id="3110430"/>
    <lineage>
        <taxon>Bacteria</taxon>
        <taxon>Bacillati</taxon>
        <taxon>Actinomycetota</taxon>
        <taxon>Actinomycetes</taxon>
        <taxon>Kitasatosporales</taxon>
        <taxon>Streptomycetaceae</taxon>
        <taxon>Actinacidiphila</taxon>
    </lineage>
</organism>
<dbReference type="PROSITE" id="PS50837">
    <property type="entry name" value="NACHT"/>
    <property type="match status" value="1"/>
</dbReference>
<evidence type="ECO:0000259" key="2">
    <source>
        <dbReference type="PROSITE" id="PS50837"/>
    </source>
</evidence>
<evidence type="ECO:0000313" key="4">
    <source>
        <dbReference type="Proteomes" id="UP001344658"/>
    </source>
</evidence>
<comment type="caution">
    <text evidence="3">The sequence shown here is derived from an EMBL/GenBank/DDBJ whole genome shotgun (WGS) entry which is preliminary data.</text>
</comment>
<reference evidence="3 4" key="1">
    <citation type="submission" date="2023-12" db="EMBL/GenBank/DDBJ databases">
        <title>Streptomyces sp. V4-01.</title>
        <authorList>
            <person name="Somphong A."/>
            <person name="Phongsopitanun W."/>
        </authorList>
    </citation>
    <scope>NUCLEOTIDE SEQUENCE [LARGE SCALE GENOMIC DNA]</scope>
    <source>
        <strain evidence="3 4">V4-01</strain>
    </source>
</reference>
<keyword evidence="4" id="KW-1185">Reference proteome</keyword>
<keyword evidence="1" id="KW-1133">Transmembrane helix</keyword>
<dbReference type="InterPro" id="IPR007111">
    <property type="entry name" value="NACHT_NTPase"/>
</dbReference>
<name>A0ABU7P7R9_9ACTN</name>